<sequence>MTSSTFCILPWLHSAIEADGRAFPCCLSTRDKAIGHLHQNSLAEIYNSPAYKKIRTDMLEGKKVASCTHCYDIEKCGGTSLRQDSNRDFQNEIEKRIAETAPDGTLPELNITSLDLRFSNACNFKCRTCGPNSSSSWYEDFNELTPSEKFTKILRPTKTKEEFWSMIDPMLPTLKKVYFAGGEPLLEPDHYLMLEKLLALKNTDLTLHYNTNFSAIKLGNKITFDYWKQFSDVSLFLSYDGFGKKGEYIRSGMDWKKIQENHRQMQSHSHIKYYITPTVSVLNAFHLPEFFSHLIEEELITDGSQIGLNIVHHPTFYNVTIFSQAEKKALRDLYLNFIEKKLKTYKIDNIEHLIQQLHMVLNYAEEKTEDSPSDRKMFLMQTVSLDKVRQEKMLALFPELIGFYQ</sequence>
<evidence type="ECO:0000313" key="9">
    <source>
        <dbReference type="EMBL" id="AUN99948.1"/>
    </source>
</evidence>
<dbReference type="SFLD" id="SFLDS00029">
    <property type="entry name" value="Radical_SAM"/>
    <property type="match status" value="1"/>
</dbReference>
<dbReference type="Gene3D" id="3.20.20.70">
    <property type="entry name" value="Aldolase class I"/>
    <property type="match status" value="2"/>
</dbReference>
<dbReference type="NCBIfam" id="NF033640">
    <property type="entry name" value="N_Twi_rSAM"/>
    <property type="match status" value="1"/>
</dbReference>
<dbReference type="Pfam" id="PF04055">
    <property type="entry name" value="Radical_SAM"/>
    <property type="match status" value="1"/>
</dbReference>
<feature type="domain" description="Radical SAM core" evidence="7">
    <location>
        <begin position="118"/>
        <end position="266"/>
    </location>
</feature>
<evidence type="ECO:0000259" key="7">
    <source>
        <dbReference type="Pfam" id="PF04055"/>
    </source>
</evidence>
<feature type="domain" description="4Fe4S-binding SPASM" evidence="8">
    <location>
        <begin position="7"/>
        <end position="71"/>
    </location>
</feature>
<evidence type="ECO:0000256" key="2">
    <source>
        <dbReference type="ARBA" id="ARBA00022691"/>
    </source>
</evidence>
<dbReference type="Proteomes" id="UP000235584">
    <property type="component" value="Chromosome"/>
</dbReference>
<dbReference type="GO" id="GO:0016491">
    <property type="term" value="F:oxidoreductase activity"/>
    <property type="evidence" value="ECO:0007669"/>
    <property type="project" value="InterPro"/>
</dbReference>
<gene>
    <name evidence="9" type="ORF">C0V70_17915</name>
</gene>
<comment type="cofactor">
    <cofactor evidence="1">
        <name>[4Fe-4S] cluster</name>
        <dbReference type="ChEBI" id="CHEBI:49883"/>
    </cofactor>
</comment>
<dbReference type="PANTHER" id="PTHR43273:SF3">
    <property type="entry name" value="ANAEROBIC SULFATASE-MATURATING ENZYME HOMOLOG ASLB-RELATED"/>
    <property type="match status" value="1"/>
</dbReference>
<dbReference type="Pfam" id="PF13186">
    <property type="entry name" value="SPASM"/>
    <property type="match status" value="1"/>
</dbReference>
<dbReference type="RefSeq" id="WP_102245237.1">
    <property type="nucleotide sequence ID" value="NZ_CP025704.1"/>
</dbReference>
<comment type="similarity">
    <text evidence="6">Belongs to the radical SAM superfamily. Anaerobic sulfatase-maturating enzyme family.</text>
</comment>
<dbReference type="InterPro" id="IPR058240">
    <property type="entry name" value="rSAM_sf"/>
</dbReference>
<evidence type="ECO:0000259" key="8">
    <source>
        <dbReference type="Pfam" id="PF13186"/>
    </source>
</evidence>
<dbReference type="AlphaFoldDB" id="A0A2K9NWP8"/>
<keyword evidence="2" id="KW-0949">S-adenosyl-L-methionine</keyword>
<dbReference type="InterPro" id="IPR007197">
    <property type="entry name" value="rSAM"/>
</dbReference>
<keyword evidence="3" id="KW-0479">Metal-binding</keyword>
<keyword evidence="4" id="KW-0408">Iron</keyword>
<evidence type="ECO:0000313" key="10">
    <source>
        <dbReference type="Proteomes" id="UP000235584"/>
    </source>
</evidence>
<dbReference type="GO" id="GO:0051536">
    <property type="term" value="F:iron-sulfur cluster binding"/>
    <property type="evidence" value="ECO:0007669"/>
    <property type="project" value="UniProtKB-KW"/>
</dbReference>
<dbReference type="SUPFAM" id="SSF102114">
    <property type="entry name" value="Radical SAM enzymes"/>
    <property type="match status" value="2"/>
</dbReference>
<accession>A0A2K9NWP8</accession>
<dbReference type="KEGG" id="bsto:C0V70_17915"/>
<dbReference type="InterPro" id="IPR023867">
    <property type="entry name" value="Sulphatase_maturase_rSAM"/>
</dbReference>
<evidence type="ECO:0000256" key="4">
    <source>
        <dbReference type="ARBA" id="ARBA00023004"/>
    </source>
</evidence>
<organism evidence="9 10">
    <name type="scientific">Bacteriovorax stolpii</name>
    <name type="common">Bdellovibrio stolpii</name>
    <dbReference type="NCBI Taxonomy" id="960"/>
    <lineage>
        <taxon>Bacteria</taxon>
        <taxon>Pseudomonadati</taxon>
        <taxon>Bdellovibrionota</taxon>
        <taxon>Bacteriovoracia</taxon>
        <taxon>Bacteriovoracales</taxon>
        <taxon>Bacteriovoracaceae</taxon>
        <taxon>Bacteriovorax</taxon>
    </lineage>
</organism>
<evidence type="ECO:0000256" key="5">
    <source>
        <dbReference type="ARBA" id="ARBA00023014"/>
    </source>
</evidence>
<keyword evidence="5" id="KW-0411">Iron-sulfur</keyword>
<dbReference type="GO" id="GO:0046872">
    <property type="term" value="F:metal ion binding"/>
    <property type="evidence" value="ECO:0007669"/>
    <property type="project" value="UniProtKB-KW"/>
</dbReference>
<dbReference type="InterPro" id="IPR013785">
    <property type="entry name" value="Aldolase_TIM"/>
</dbReference>
<name>A0A2K9NWP8_BACTC</name>
<keyword evidence="10" id="KW-1185">Reference proteome</keyword>
<dbReference type="InterPro" id="IPR023885">
    <property type="entry name" value="4Fe4S-binding_SPASM_dom"/>
</dbReference>
<evidence type="ECO:0000256" key="1">
    <source>
        <dbReference type="ARBA" id="ARBA00001966"/>
    </source>
</evidence>
<protein>
    <submittedName>
        <fullName evidence="9">Uncharacterized protein</fullName>
    </submittedName>
</protein>
<dbReference type="EMBL" id="CP025704">
    <property type="protein sequence ID" value="AUN99948.1"/>
    <property type="molecule type" value="Genomic_DNA"/>
</dbReference>
<dbReference type="PANTHER" id="PTHR43273">
    <property type="entry name" value="ANAEROBIC SULFATASE-MATURATING ENZYME HOMOLOG ASLB-RELATED"/>
    <property type="match status" value="1"/>
</dbReference>
<dbReference type="CDD" id="cd21109">
    <property type="entry name" value="SPASM"/>
    <property type="match status" value="1"/>
</dbReference>
<reference evidence="9 10" key="1">
    <citation type="submission" date="2018-01" db="EMBL/GenBank/DDBJ databases">
        <title>Complete genome sequence of Bacteriovorax stolpii DSM12778.</title>
        <authorList>
            <person name="Tang B."/>
            <person name="Chang J."/>
        </authorList>
    </citation>
    <scope>NUCLEOTIDE SEQUENCE [LARGE SCALE GENOMIC DNA]</scope>
    <source>
        <strain evidence="9 10">DSM 12778</strain>
    </source>
</reference>
<evidence type="ECO:0000256" key="6">
    <source>
        <dbReference type="ARBA" id="ARBA00023601"/>
    </source>
</evidence>
<evidence type="ECO:0000256" key="3">
    <source>
        <dbReference type="ARBA" id="ARBA00022723"/>
    </source>
</evidence>
<proteinExistence type="inferred from homology"/>